<name>A0AAD9YCX7_COLKA</name>
<organism evidence="1 2">
    <name type="scientific">Colletotrichum kahawae</name>
    <name type="common">Coffee berry disease fungus</name>
    <dbReference type="NCBI Taxonomy" id="34407"/>
    <lineage>
        <taxon>Eukaryota</taxon>
        <taxon>Fungi</taxon>
        <taxon>Dikarya</taxon>
        <taxon>Ascomycota</taxon>
        <taxon>Pezizomycotina</taxon>
        <taxon>Sordariomycetes</taxon>
        <taxon>Hypocreomycetidae</taxon>
        <taxon>Glomerellales</taxon>
        <taxon>Glomerellaceae</taxon>
        <taxon>Colletotrichum</taxon>
        <taxon>Colletotrichum gloeosporioides species complex</taxon>
    </lineage>
</organism>
<proteinExistence type="predicted"/>
<evidence type="ECO:0000313" key="1">
    <source>
        <dbReference type="EMBL" id="KAK2760442.1"/>
    </source>
</evidence>
<reference evidence="1" key="1">
    <citation type="submission" date="2023-02" db="EMBL/GenBank/DDBJ databases">
        <title>Colletotrichum kahawae CIFC_Que2 genome sequencing and assembly.</title>
        <authorList>
            <person name="Baroncelli R."/>
        </authorList>
    </citation>
    <scope>NUCLEOTIDE SEQUENCE</scope>
    <source>
        <strain evidence="1">CIFC_Que2</strain>
    </source>
</reference>
<dbReference type="Proteomes" id="UP001281614">
    <property type="component" value="Unassembled WGS sequence"/>
</dbReference>
<evidence type="ECO:0000313" key="2">
    <source>
        <dbReference type="Proteomes" id="UP001281614"/>
    </source>
</evidence>
<dbReference type="EMBL" id="VYYT01000172">
    <property type="protein sequence ID" value="KAK2760442.1"/>
    <property type="molecule type" value="Genomic_DNA"/>
</dbReference>
<protein>
    <submittedName>
        <fullName evidence="1">Uncharacterized protein</fullName>
    </submittedName>
</protein>
<comment type="caution">
    <text evidence="1">The sequence shown here is derived from an EMBL/GenBank/DDBJ whole genome shotgun (WGS) entry which is preliminary data.</text>
</comment>
<accession>A0AAD9YCX7</accession>
<sequence>MQIVEQFYAGSITTCLLRVVDFEGRWLRDLSHGHTGEIVMEVEEFVCLFKDDIETAAGLGIWARGRVPVKHHASGASKGWQKIHNTNT</sequence>
<dbReference type="AlphaFoldDB" id="A0AAD9YCX7"/>
<keyword evidence="2" id="KW-1185">Reference proteome</keyword>
<gene>
    <name evidence="1" type="ORF">CKAH01_16536</name>
</gene>